<reference evidence="3 5" key="1">
    <citation type="submission" date="2019-07" db="EMBL/GenBank/DDBJ databases">
        <title>Genomes of sea-ice associated Colwellia species.</title>
        <authorList>
            <person name="Bowman J.P."/>
        </authorList>
    </citation>
    <scope>NUCLEOTIDE SEQUENCE [LARGE SCALE GENOMIC DNA]</scope>
    <source>
        <strain evidence="2 4">ACAM 607</strain>
        <strain evidence="3 5">IC036</strain>
    </source>
</reference>
<organism evidence="3 5">
    <name type="scientific">Colwellia hornerae</name>
    <dbReference type="NCBI Taxonomy" id="89402"/>
    <lineage>
        <taxon>Bacteria</taxon>
        <taxon>Pseudomonadati</taxon>
        <taxon>Pseudomonadota</taxon>
        <taxon>Gammaproteobacteria</taxon>
        <taxon>Alteromonadales</taxon>
        <taxon>Colwelliaceae</taxon>
        <taxon>Colwellia</taxon>
    </lineage>
</organism>
<feature type="domain" description="Solute-binding protein family 3/N-terminal" evidence="1">
    <location>
        <begin position="42"/>
        <end position="232"/>
    </location>
</feature>
<dbReference type="AlphaFoldDB" id="A0A5C6Q9B1"/>
<evidence type="ECO:0000313" key="2">
    <source>
        <dbReference type="EMBL" id="TWX56377.1"/>
    </source>
</evidence>
<protein>
    <recommendedName>
        <fullName evidence="1">Solute-binding protein family 3/N-terminal domain-containing protein</fullName>
    </recommendedName>
</protein>
<evidence type="ECO:0000313" key="5">
    <source>
        <dbReference type="Proteomes" id="UP000321917"/>
    </source>
</evidence>
<gene>
    <name evidence="2" type="ORF">ESZ26_14985</name>
    <name evidence="3" type="ORF">ESZ27_12550</name>
</gene>
<evidence type="ECO:0000313" key="3">
    <source>
        <dbReference type="EMBL" id="TWX65351.1"/>
    </source>
</evidence>
<dbReference type="Proteomes" id="UP000321525">
    <property type="component" value="Unassembled WGS sequence"/>
</dbReference>
<dbReference type="OrthoDB" id="6224109at2"/>
<dbReference type="SUPFAM" id="SSF53850">
    <property type="entry name" value="Periplasmic binding protein-like II"/>
    <property type="match status" value="1"/>
</dbReference>
<proteinExistence type="predicted"/>
<comment type="caution">
    <text evidence="3">The sequence shown here is derived from an EMBL/GenBank/DDBJ whole genome shotgun (WGS) entry which is preliminary data.</text>
</comment>
<dbReference type="Pfam" id="PF00497">
    <property type="entry name" value="SBP_bac_3"/>
    <property type="match status" value="1"/>
</dbReference>
<evidence type="ECO:0000313" key="4">
    <source>
        <dbReference type="Proteomes" id="UP000321525"/>
    </source>
</evidence>
<dbReference type="InterPro" id="IPR001638">
    <property type="entry name" value="Solute-binding_3/MltF_N"/>
</dbReference>
<dbReference type="EMBL" id="VOLR01000023">
    <property type="protein sequence ID" value="TWX56377.1"/>
    <property type="molecule type" value="Genomic_DNA"/>
</dbReference>
<accession>A0A5C6Q9B1</accession>
<dbReference type="Gene3D" id="3.40.190.10">
    <property type="entry name" value="Periplasmic binding protein-like II"/>
    <property type="match status" value="2"/>
</dbReference>
<keyword evidence="4" id="KW-1185">Reference proteome</keyword>
<sequence>MITNRVFIKFICLLSVFFYCNSSIATDILRVSIPQMPVHAVSQNEGVLVDFVKVLAKKLDQNIEIQIVPFSRSIYYVVTNKVDFHLPFIKPNDDSLPKDNFIYSDETIFHVNFVLYTHKDRLVDISKLANYHIETDSAHLPFFGELKMGSSCILCSLKKVQHKMTDGYIFADSSTDPLLRENLALLAGVKRQLYKKFAVKMVFPNTKKGQELNKTLSAIINEMRLSGELEQLLFSVDFVYNDWQI</sequence>
<evidence type="ECO:0000259" key="1">
    <source>
        <dbReference type="Pfam" id="PF00497"/>
    </source>
</evidence>
<dbReference type="EMBL" id="VOLQ01000024">
    <property type="protein sequence ID" value="TWX65351.1"/>
    <property type="molecule type" value="Genomic_DNA"/>
</dbReference>
<dbReference type="RefSeq" id="WP_146800274.1">
    <property type="nucleotide sequence ID" value="NZ_VOLP01000022.1"/>
</dbReference>
<name>A0A5C6Q9B1_9GAMM</name>
<dbReference type="Proteomes" id="UP000321917">
    <property type="component" value="Unassembled WGS sequence"/>
</dbReference>